<accession>A0A0R1E2V1</accession>
<evidence type="ECO:0000313" key="2">
    <source>
        <dbReference type="EMBL" id="KRK01892.1"/>
    </source>
</evidence>
<organism evidence="2 3">
    <name type="scientific">Drosophila yakuba</name>
    <name type="common">Fruit fly</name>
    <dbReference type="NCBI Taxonomy" id="7245"/>
    <lineage>
        <taxon>Eukaryota</taxon>
        <taxon>Metazoa</taxon>
        <taxon>Ecdysozoa</taxon>
        <taxon>Arthropoda</taxon>
        <taxon>Hexapoda</taxon>
        <taxon>Insecta</taxon>
        <taxon>Pterygota</taxon>
        <taxon>Neoptera</taxon>
        <taxon>Endopterygota</taxon>
        <taxon>Diptera</taxon>
        <taxon>Brachycera</taxon>
        <taxon>Muscomorpha</taxon>
        <taxon>Ephydroidea</taxon>
        <taxon>Drosophilidae</taxon>
        <taxon>Drosophila</taxon>
        <taxon>Sophophora</taxon>
    </lineage>
</organism>
<evidence type="ECO:0000313" key="3">
    <source>
        <dbReference type="Proteomes" id="UP000002282"/>
    </source>
</evidence>
<name>A0A0R1E2V1_DROYA</name>
<reference evidence="2 3" key="2">
    <citation type="journal article" date="2007" name="PLoS Biol.">
        <title>Principles of genome evolution in the Drosophila melanogaster species group.</title>
        <authorList>
            <person name="Ranz J.M."/>
            <person name="Maurin D."/>
            <person name="Chan Y.S."/>
            <person name="von Grotthuss M."/>
            <person name="Hillier L.W."/>
            <person name="Roote J."/>
            <person name="Ashburner M."/>
            <person name="Bergman C.M."/>
        </authorList>
    </citation>
    <scope>NUCLEOTIDE SEQUENCE [LARGE SCALE GENOMIC DNA]</scope>
    <source>
        <strain evidence="3">Tai18E2 / Tucson 14021-0261.01</strain>
    </source>
</reference>
<dbReference type="KEGG" id="dya:Dyak_GE27393"/>
<proteinExistence type="predicted"/>
<feature type="region of interest" description="Disordered" evidence="1">
    <location>
        <begin position="21"/>
        <end position="52"/>
    </location>
</feature>
<dbReference type="Proteomes" id="UP000002282">
    <property type="component" value="Chromosome 3L"/>
</dbReference>
<sequence length="75" mass="8840">MTCNKLEININFQIPEEATRQFYGPQQSRGVELKRRKSRKSAQPAHLSSEDKNTNYDYDYYVLDIAQYKKGYGED</sequence>
<gene>
    <name evidence="2" type="primary">Dyak\GE27393</name>
    <name evidence="2" type="synonym">GE27393</name>
    <name evidence="2" type="ORF">Dyak_GE27393</name>
</gene>
<reference evidence="2 3" key="1">
    <citation type="journal article" date="2007" name="Nature">
        <title>Evolution of genes and genomes on the Drosophila phylogeny.</title>
        <authorList>
            <consortium name="Drosophila 12 Genomes Consortium"/>
            <person name="Clark A.G."/>
            <person name="Eisen M.B."/>
            <person name="Smith D.R."/>
            <person name="Bergman C.M."/>
            <person name="Oliver B."/>
            <person name="Markow T.A."/>
            <person name="Kaufman T.C."/>
            <person name="Kellis M."/>
            <person name="Gelbart W."/>
            <person name="Iyer V.N."/>
            <person name="Pollard D.A."/>
            <person name="Sackton T.B."/>
            <person name="Larracuente A.M."/>
            <person name="Singh N.D."/>
            <person name="Abad J.P."/>
            <person name="Abt D.N."/>
            <person name="Adryan B."/>
            <person name="Aguade M."/>
            <person name="Akashi H."/>
            <person name="Anderson W.W."/>
            <person name="Aquadro C.F."/>
            <person name="Ardell D.H."/>
            <person name="Arguello R."/>
            <person name="Artieri C.G."/>
            <person name="Barbash D.A."/>
            <person name="Barker D."/>
            <person name="Barsanti P."/>
            <person name="Batterham P."/>
            <person name="Batzoglou S."/>
            <person name="Begun D."/>
            <person name="Bhutkar A."/>
            <person name="Blanco E."/>
            <person name="Bosak S.A."/>
            <person name="Bradley R.K."/>
            <person name="Brand A.D."/>
            <person name="Brent M.R."/>
            <person name="Brooks A.N."/>
            <person name="Brown R.H."/>
            <person name="Butlin R.K."/>
            <person name="Caggese C."/>
            <person name="Calvi B.R."/>
            <person name="Bernardo de Carvalho A."/>
            <person name="Caspi A."/>
            <person name="Castrezana S."/>
            <person name="Celniker S.E."/>
            <person name="Chang J.L."/>
            <person name="Chapple C."/>
            <person name="Chatterji S."/>
            <person name="Chinwalla A."/>
            <person name="Civetta A."/>
            <person name="Clifton S.W."/>
            <person name="Comeron J.M."/>
            <person name="Costello J.C."/>
            <person name="Coyne J.A."/>
            <person name="Daub J."/>
            <person name="David R.G."/>
            <person name="Delcher A.L."/>
            <person name="Delehaunty K."/>
            <person name="Do C.B."/>
            <person name="Ebling H."/>
            <person name="Edwards K."/>
            <person name="Eickbush T."/>
            <person name="Evans J.D."/>
            <person name="Filipski A."/>
            <person name="Findeiss S."/>
            <person name="Freyhult E."/>
            <person name="Fulton L."/>
            <person name="Fulton R."/>
            <person name="Garcia A.C."/>
            <person name="Gardiner A."/>
            <person name="Garfield D.A."/>
            <person name="Garvin B.E."/>
            <person name="Gibson G."/>
            <person name="Gilbert D."/>
            <person name="Gnerre S."/>
            <person name="Godfrey J."/>
            <person name="Good R."/>
            <person name="Gotea V."/>
            <person name="Gravely B."/>
            <person name="Greenberg A.J."/>
            <person name="Griffiths-Jones S."/>
            <person name="Gross S."/>
            <person name="Guigo R."/>
            <person name="Gustafson E.A."/>
            <person name="Haerty W."/>
            <person name="Hahn M.W."/>
            <person name="Halligan D.L."/>
            <person name="Halpern A.L."/>
            <person name="Halter G.M."/>
            <person name="Han M.V."/>
            <person name="Heger A."/>
            <person name="Hillier L."/>
            <person name="Hinrichs A.S."/>
            <person name="Holmes I."/>
            <person name="Hoskins R.A."/>
            <person name="Hubisz M.J."/>
            <person name="Hultmark D."/>
            <person name="Huntley M.A."/>
            <person name="Jaffe D.B."/>
            <person name="Jagadeeshan S."/>
            <person name="Jeck W.R."/>
            <person name="Johnson J."/>
            <person name="Jones C.D."/>
            <person name="Jordan W.C."/>
            <person name="Karpen G.H."/>
            <person name="Kataoka E."/>
            <person name="Keightley P.D."/>
            <person name="Kheradpour P."/>
            <person name="Kirkness E.F."/>
            <person name="Koerich L.B."/>
            <person name="Kristiansen K."/>
            <person name="Kudrna D."/>
            <person name="Kulathinal R.J."/>
            <person name="Kumar S."/>
            <person name="Kwok R."/>
            <person name="Lander E."/>
            <person name="Langley C.H."/>
            <person name="Lapoint R."/>
            <person name="Lazzaro B.P."/>
            <person name="Lee S.J."/>
            <person name="Levesque L."/>
            <person name="Li R."/>
            <person name="Lin C.F."/>
            <person name="Lin M.F."/>
            <person name="Lindblad-Toh K."/>
            <person name="Llopart A."/>
            <person name="Long M."/>
            <person name="Low L."/>
            <person name="Lozovsky E."/>
            <person name="Lu J."/>
            <person name="Luo M."/>
            <person name="Machado C.A."/>
            <person name="Makalowski W."/>
            <person name="Marzo M."/>
            <person name="Matsuda M."/>
            <person name="Matzkin L."/>
            <person name="McAllister B."/>
            <person name="McBride C.S."/>
            <person name="McKernan B."/>
            <person name="McKernan K."/>
            <person name="Mendez-Lago M."/>
            <person name="Minx P."/>
            <person name="Mollenhauer M.U."/>
            <person name="Montooth K."/>
            <person name="Mount S.M."/>
            <person name="Mu X."/>
            <person name="Myers E."/>
            <person name="Negre B."/>
            <person name="Newfeld S."/>
            <person name="Nielsen R."/>
            <person name="Noor M.A."/>
            <person name="O'Grady P."/>
            <person name="Pachter L."/>
            <person name="Papaceit M."/>
            <person name="Parisi M.J."/>
            <person name="Parisi M."/>
            <person name="Parts L."/>
            <person name="Pedersen J.S."/>
            <person name="Pesole G."/>
            <person name="Phillippy A.M."/>
            <person name="Ponting C.P."/>
            <person name="Pop M."/>
            <person name="Porcelli D."/>
            <person name="Powell J.R."/>
            <person name="Prohaska S."/>
            <person name="Pruitt K."/>
            <person name="Puig M."/>
            <person name="Quesneville H."/>
            <person name="Ram K.R."/>
            <person name="Rand D."/>
            <person name="Rasmussen M.D."/>
            <person name="Reed L.K."/>
            <person name="Reenan R."/>
            <person name="Reily A."/>
            <person name="Remington K.A."/>
            <person name="Rieger T.T."/>
            <person name="Ritchie M.G."/>
            <person name="Robin C."/>
            <person name="Rogers Y.H."/>
            <person name="Rohde C."/>
            <person name="Rozas J."/>
            <person name="Rubenfield M.J."/>
            <person name="Ruiz A."/>
            <person name="Russo S."/>
            <person name="Salzberg S.L."/>
            <person name="Sanchez-Gracia A."/>
            <person name="Saranga D.J."/>
            <person name="Sato H."/>
            <person name="Schaeffer S.W."/>
            <person name="Schatz M.C."/>
            <person name="Schlenke T."/>
            <person name="Schwartz R."/>
            <person name="Segarra C."/>
            <person name="Singh R.S."/>
            <person name="Sirot L."/>
            <person name="Sirota M."/>
            <person name="Sisneros N.B."/>
            <person name="Smith C.D."/>
            <person name="Smith T.F."/>
            <person name="Spieth J."/>
            <person name="Stage D.E."/>
            <person name="Stark A."/>
            <person name="Stephan W."/>
            <person name="Strausberg R.L."/>
            <person name="Strempel S."/>
            <person name="Sturgill D."/>
            <person name="Sutton G."/>
            <person name="Sutton G.G."/>
            <person name="Tao W."/>
            <person name="Teichmann S."/>
            <person name="Tobari Y.N."/>
            <person name="Tomimura Y."/>
            <person name="Tsolas J.M."/>
            <person name="Valente V.L."/>
            <person name="Venter E."/>
            <person name="Venter J.C."/>
            <person name="Vicario S."/>
            <person name="Vieira F.G."/>
            <person name="Vilella A.J."/>
            <person name="Villasante A."/>
            <person name="Walenz B."/>
            <person name="Wang J."/>
            <person name="Wasserman M."/>
            <person name="Watts T."/>
            <person name="Wilson D."/>
            <person name="Wilson R.K."/>
            <person name="Wing R.A."/>
            <person name="Wolfner M.F."/>
            <person name="Wong A."/>
            <person name="Wong G.K."/>
            <person name="Wu C.I."/>
            <person name="Wu G."/>
            <person name="Yamamoto D."/>
            <person name="Yang H.P."/>
            <person name="Yang S.P."/>
            <person name="Yorke J.A."/>
            <person name="Yoshida K."/>
            <person name="Zdobnov E."/>
            <person name="Zhang P."/>
            <person name="Zhang Y."/>
            <person name="Zimin A.V."/>
            <person name="Baldwin J."/>
            <person name="Abdouelleil A."/>
            <person name="Abdulkadir J."/>
            <person name="Abebe A."/>
            <person name="Abera B."/>
            <person name="Abreu J."/>
            <person name="Acer S.C."/>
            <person name="Aftuck L."/>
            <person name="Alexander A."/>
            <person name="An P."/>
            <person name="Anderson E."/>
            <person name="Anderson S."/>
            <person name="Arachi H."/>
            <person name="Azer M."/>
            <person name="Bachantsang P."/>
            <person name="Barry A."/>
            <person name="Bayul T."/>
            <person name="Berlin A."/>
            <person name="Bessette D."/>
            <person name="Bloom T."/>
            <person name="Blye J."/>
            <person name="Boguslavskiy L."/>
            <person name="Bonnet C."/>
            <person name="Boukhgalter B."/>
            <person name="Bourzgui I."/>
            <person name="Brown A."/>
            <person name="Cahill P."/>
            <person name="Channer S."/>
            <person name="Cheshatsang Y."/>
            <person name="Chuda L."/>
            <person name="Citroen M."/>
            <person name="Collymore A."/>
            <person name="Cooke P."/>
            <person name="Costello M."/>
            <person name="D'Aco K."/>
            <person name="Daza R."/>
            <person name="De Haan G."/>
            <person name="DeGray S."/>
            <person name="DeMaso C."/>
            <person name="Dhargay N."/>
            <person name="Dooley K."/>
            <person name="Dooley E."/>
            <person name="Doricent M."/>
            <person name="Dorje P."/>
            <person name="Dorjee K."/>
            <person name="Dupes A."/>
            <person name="Elong R."/>
            <person name="Falk J."/>
            <person name="Farina A."/>
            <person name="Faro S."/>
            <person name="Ferguson D."/>
            <person name="Fisher S."/>
            <person name="Foley C.D."/>
            <person name="Franke A."/>
            <person name="Friedrich D."/>
            <person name="Gadbois L."/>
            <person name="Gearin G."/>
            <person name="Gearin C.R."/>
            <person name="Giannoukos G."/>
            <person name="Goode T."/>
            <person name="Graham J."/>
            <person name="Grandbois E."/>
            <person name="Grewal S."/>
            <person name="Gyaltsen K."/>
            <person name="Hafez N."/>
            <person name="Hagos B."/>
            <person name="Hall J."/>
            <person name="Henson C."/>
            <person name="Hollinger A."/>
            <person name="Honan T."/>
            <person name="Huard M.D."/>
            <person name="Hughes L."/>
            <person name="Hurhula B."/>
            <person name="Husby M.E."/>
            <person name="Kamat A."/>
            <person name="Kanga B."/>
            <person name="Kashin S."/>
            <person name="Khazanovich D."/>
            <person name="Kisner P."/>
            <person name="Lance K."/>
            <person name="Lara M."/>
            <person name="Lee W."/>
            <person name="Lennon N."/>
            <person name="Letendre F."/>
            <person name="LeVine R."/>
            <person name="Lipovsky A."/>
            <person name="Liu X."/>
            <person name="Liu J."/>
            <person name="Liu S."/>
            <person name="Lokyitsang T."/>
            <person name="Lokyitsang Y."/>
            <person name="Lubonja R."/>
            <person name="Lui A."/>
            <person name="MacDonald P."/>
            <person name="Magnisalis V."/>
            <person name="Maru K."/>
            <person name="Matthews C."/>
            <person name="McCusker W."/>
            <person name="McDonough S."/>
            <person name="Mehta T."/>
            <person name="Meldrim J."/>
            <person name="Meneus L."/>
            <person name="Mihai O."/>
            <person name="Mihalev A."/>
            <person name="Mihova T."/>
            <person name="Mittelman R."/>
            <person name="Mlenga V."/>
            <person name="Montmayeur A."/>
            <person name="Mulrain L."/>
            <person name="Navidi A."/>
            <person name="Naylor J."/>
            <person name="Negash T."/>
            <person name="Nguyen T."/>
            <person name="Nguyen N."/>
            <person name="Nicol R."/>
            <person name="Norbu C."/>
            <person name="Norbu N."/>
            <person name="Novod N."/>
            <person name="O'Neill B."/>
            <person name="Osman S."/>
            <person name="Markiewicz E."/>
            <person name="Oyono O.L."/>
            <person name="Patti C."/>
            <person name="Phunkhang P."/>
            <person name="Pierre F."/>
            <person name="Priest M."/>
            <person name="Raghuraman S."/>
            <person name="Rege F."/>
            <person name="Reyes R."/>
            <person name="Rise C."/>
            <person name="Rogov P."/>
            <person name="Ross K."/>
            <person name="Ryan E."/>
            <person name="Settipalli S."/>
            <person name="Shea T."/>
            <person name="Sherpa N."/>
            <person name="Shi L."/>
            <person name="Shih D."/>
            <person name="Sparrow T."/>
            <person name="Spaulding J."/>
            <person name="Stalker J."/>
            <person name="Stange-Thomann N."/>
            <person name="Stavropoulos S."/>
            <person name="Stone C."/>
            <person name="Strader C."/>
            <person name="Tesfaye S."/>
            <person name="Thomson T."/>
            <person name="Thoulutsang Y."/>
            <person name="Thoulutsang D."/>
            <person name="Topham K."/>
            <person name="Topping I."/>
            <person name="Tsamla T."/>
            <person name="Vassiliev H."/>
            <person name="Vo A."/>
            <person name="Wangchuk T."/>
            <person name="Wangdi T."/>
            <person name="Weiand M."/>
            <person name="Wilkinson J."/>
            <person name="Wilson A."/>
            <person name="Yadav S."/>
            <person name="Young G."/>
            <person name="Yu Q."/>
            <person name="Zembek L."/>
            <person name="Zhong D."/>
            <person name="Zimmer A."/>
            <person name="Zwirko Z."/>
            <person name="Jaffe D.B."/>
            <person name="Alvarez P."/>
            <person name="Brockman W."/>
            <person name="Butler J."/>
            <person name="Chin C."/>
            <person name="Gnerre S."/>
            <person name="Grabherr M."/>
            <person name="Kleber M."/>
            <person name="Mauceli E."/>
            <person name="MacCallum I."/>
        </authorList>
    </citation>
    <scope>NUCLEOTIDE SEQUENCE [LARGE SCALE GENOMIC DNA]</scope>
    <source>
        <strain evidence="3">Tai18E2 / Tucson 14021-0261.01</strain>
    </source>
</reference>
<evidence type="ECO:0000256" key="1">
    <source>
        <dbReference type="SAM" id="MobiDB-lite"/>
    </source>
</evidence>
<dbReference type="AlphaFoldDB" id="A0A0R1E2V1"/>
<keyword evidence="3" id="KW-1185">Reference proteome</keyword>
<dbReference type="EMBL" id="CM000159">
    <property type="protein sequence ID" value="KRK01892.1"/>
    <property type="molecule type" value="Genomic_DNA"/>
</dbReference>
<protein>
    <submittedName>
        <fullName evidence="2">Uncharacterized protein</fullName>
    </submittedName>
</protein>